<dbReference type="AlphaFoldDB" id="A0A1J1C3I9"/>
<accession>A0A1J1C3I9</accession>
<dbReference type="KEGG" id="caby:Cabys_106"/>
<evidence type="ECO:0000313" key="2">
    <source>
        <dbReference type="Proteomes" id="UP000183868"/>
    </source>
</evidence>
<evidence type="ECO:0000313" key="1">
    <source>
        <dbReference type="EMBL" id="APF16857.1"/>
    </source>
</evidence>
<name>A0A1J1C3I9_CALAY</name>
<protein>
    <submittedName>
        <fullName evidence="1">Uncharacterized protein</fullName>
    </submittedName>
</protein>
<dbReference type="EMBL" id="CP018099">
    <property type="protein sequence ID" value="APF16857.1"/>
    <property type="molecule type" value="Genomic_DNA"/>
</dbReference>
<organism evidence="1 2">
    <name type="scientific">Caldithrix abyssi DSM 13497</name>
    <dbReference type="NCBI Taxonomy" id="880073"/>
    <lineage>
        <taxon>Bacteria</taxon>
        <taxon>Pseudomonadati</taxon>
        <taxon>Calditrichota</taxon>
        <taxon>Calditrichia</taxon>
        <taxon>Calditrichales</taxon>
        <taxon>Calditrichaceae</taxon>
        <taxon>Caldithrix</taxon>
    </lineage>
</organism>
<sequence length="83" mass="9917">MKDANLRNFSRFQKYNLTPKHFLKILLFIFSQNRHFYRAPFSFLLFLNDFAPPFVSLTLLHNRTLNAETSGFFRPSVQFLTII</sequence>
<proteinExistence type="predicted"/>
<gene>
    <name evidence="1" type="ORF">Cabys_106</name>
</gene>
<dbReference type="Proteomes" id="UP000183868">
    <property type="component" value="Chromosome"/>
</dbReference>
<reference evidence="1 2" key="1">
    <citation type="submission" date="2016-11" db="EMBL/GenBank/DDBJ databases">
        <title>Genomic analysis of Caldithrix abyssi and proposal of a novel bacterial phylum Caldithrichaeota.</title>
        <authorList>
            <person name="Kublanov I."/>
            <person name="Sigalova O."/>
            <person name="Gavrilov S."/>
            <person name="Lebedinsky A."/>
            <person name="Ivanova N."/>
            <person name="Daum C."/>
            <person name="Reddy T."/>
            <person name="Klenk H.P."/>
            <person name="Goker M."/>
            <person name="Reva O."/>
            <person name="Miroshnichenko M."/>
            <person name="Kyprides N."/>
            <person name="Woyke T."/>
            <person name="Gelfand M."/>
        </authorList>
    </citation>
    <scope>NUCLEOTIDE SEQUENCE [LARGE SCALE GENOMIC DNA]</scope>
    <source>
        <strain evidence="1 2">LF13</strain>
    </source>
</reference>